<protein>
    <submittedName>
        <fullName evidence="3">Uncharacterized protein</fullName>
    </submittedName>
</protein>
<evidence type="ECO:0000256" key="2">
    <source>
        <dbReference type="SAM" id="SignalP"/>
    </source>
</evidence>
<gene>
    <name evidence="3" type="ORF">E4191_23010</name>
</gene>
<sequence length="309" mass="29931">MKLRATLMASCAMALIGTTAIADCAADLAQLHSEDLQIGQGQGIAKDGSLPPLATADAAPESDSAATPVPGAAAHGREDNAAGNIETAGSTVADSDMAAADTAASAETVPPGEVEGEGSANDGAQEAHDAAEGSNSPMTPENDDAAATGEDSAASDTDAAGGTAATSDMAAANSATSAEGTPSGDGIAKDGSLAPQEGTEAEAGTPRAMSGQDVQAQQEGNPTAAESAESSAMAETTSGTTTNSSADTPAGGTDRSSSETSPAIDSDTAEGEATMASPDRSELVAEAQAALNAGDEEACREAIEKIEAL</sequence>
<name>A0A4Y5STU5_9RHOB</name>
<keyword evidence="2" id="KW-0732">Signal</keyword>
<evidence type="ECO:0000256" key="1">
    <source>
        <dbReference type="SAM" id="MobiDB-lite"/>
    </source>
</evidence>
<geneLocation type="plasmid" evidence="3 4">
    <name>unnamed1</name>
</geneLocation>
<dbReference type="EMBL" id="CP040765">
    <property type="protein sequence ID" value="QDA36920.1"/>
    <property type="molecule type" value="Genomic_DNA"/>
</dbReference>
<feature type="region of interest" description="Disordered" evidence="1">
    <location>
        <begin position="42"/>
        <end position="282"/>
    </location>
</feature>
<feature type="compositionally biased region" description="Low complexity" evidence="1">
    <location>
        <begin position="223"/>
        <end position="246"/>
    </location>
</feature>
<feature type="compositionally biased region" description="Low complexity" evidence="1">
    <location>
        <begin position="145"/>
        <end position="181"/>
    </location>
</feature>
<feature type="compositionally biased region" description="Polar residues" evidence="1">
    <location>
        <begin position="254"/>
        <end position="263"/>
    </location>
</feature>
<feature type="compositionally biased region" description="Polar residues" evidence="1">
    <location>
        <begin position="212"/>
        <end position="221"/>
    </location>
</feature>
<keyword evidence="3" id="KW-0614">Plasmid</keyword>
<feature type="signal peptide" evidence="2">
    <location>
        <begin position="1"/>
        <end position="22"/>
    </location>
</feature>
<reference evidence="4" key="1">
    <citation type="submission" date="2019-05" db="EMBL/GenBank/DDBJ databases">
        <title>Tamlana fucoidanivorans sp. nov., isolated from the surface of algae collected from Fujian province in China.</title>
        <authorList>
            <person name="Li J."/>
        </authorList>
    </citation>
    <scope>NUCLEOTIDE SEQUENCE [LARGE SCALE GENOMIC DNA]</scope>
    <source>
        <strain evidence="4">2251</strain>
        <plasmid evidence="4">unnamed1</plasmid>
    </source>
</reference>
<accession>A0A4Y5STU5</accession>
<dbReference type="AlphaFoldDB" id="A0A4Y5STU5"/>
<dbReference type="RefSeq" id="WP_139616600.1">
    <property type="nucleotide sequence ID" value="NZ_CP040765.1"/>
</dbReference>
<dbReference type="KEGG" id="plia:E4191_23010"/>
<feature type="compositionally biased region" description="Low complexity" evidence="1">
    <location>
        <begin position="90"/>
        <end position="113"/>
    </location>
</feature>
<feature type="chain" id="PRO_5021184562" evidence="2">
    <location>
        <begin position="23"/>
        <end position="309"/>
    </location>
</feature>
<organism evidence="3 4">
    <name type="scientific">Paracoccus liaowanqingii</name>
    <dbReference type="NCBI Taxonomy" id="2560053"/>
    <lineage>
        <taxon>Bacteria</taxon>
        <taxon>Pseudomonadati</taxon>
        <taxon>Pseudomonadota</taxon>
        <taxon>Alphaproteobacteria</taxon>
        <taxon>Rhodobacterales</taxon>
        <taxon>Paracoccaceae</taxon>
        <taxon>Paracoccus</taxon>
    </lineage>
</organism>
<evidence type="ECO:0000313" key="3">
    <source>
        <dbReference type="EMBL" id="QDA36920.1"/>
    </source>
</evidence>
<proteinExistence type="predicted"/>
<evidence type="ECO:0000313" key="4">
    <source>
        <dbReference type="Proteomes" id="UP000296374"/>
    </source>
</evidence>
<dbReference type="Proteomes" id="UP000296374">
    <property type="component" value="Plasmid unnamed1"/>
</dbReference>